<comment type="caution">
    <text evidence="6">The sequence shown here is derived from an EMBL/GenBank/DDBJ whole genome shotgun (WGS) entry which is preliminary data.</text>
</comment>
<gene>
    <name evidence="6" type="primary">lptC</name>
    <name evidence="6" type="ORF">F0M18_09010</name>
</gene>
<proteinExistence type="predicted"/>
<dbReference type="Gene3D" id="2.60.450.10">
    <property type="entry name" value="Lipopolysaccharide (LPS) transport protein A like domain"/>
    <property type="match status" value="1"/>
</dbReference>
<dbReference type="GO" id="GO:0005886">
    <property type="term" value="C:plasma membrane"/>
    <property type="evidence" value="ECO:0007669"/>
    <property type="project" value="InterPro"/>
</dbReference>
<dbReference type="Pfam" id="PF06835">
    <property type="entry name" value="LptC"/>
    <property type="match status" value="1"/>
</dbReference>
<keyword evidence="4" id="KW-1133">Transmembrane helix</keyword>
<keyword evidence="5" id="KW-0472">Membrane</keyword>
<sequence>MTRPALQVLLAITLVVAANYYWSPRTSQTVDEETRERQRALPKTYIEQTRAWSFDETGALTDILEAEKIEQFGRGNVSMLTMPKFYAHSRDDKTWSAVAERGRFEDHSERLLLRRNVVLTHDQTGTSMTTQAMDIELDDKTAIANKRVTITQGENRTTADGMVARLQEETITLKPNVESTYVQQP</sequence>
<organism evidence="6 7">
    <name type="scientific">Pseudohalioglobus sediminis</name>
    <dbReference type="NCBI Taxonomy" id="2606449"/>
    <lineage>
        <taxon>Bacteria</taxon>
        <taxon>Pseudomonadati</taxon>
        <taxon>Pseudomonadota</taxon>
        <taxon>Gammaproteobacteria</taxon>
        <taxon>Cellvibrionales</taxon>
        <taxon>Halieaceae</taxon>
        <taxon>Pseudohalioglobus</taxon>
    </lineage>
</organism>
<protein>
    <submittedName>
        <fullName evidence="6">LPS export ABC transporter periplasmic protein LptC</fullName>
    </submittedName>
</protein>
<dbReference type="AlphaFoldDB" id="A0A5B0X0D1"/>
<keyword evidence="2" id="KW-0997">Cell inner membrane</keyword>
<evidence type="ECO:0000256" key="4">
    <source>
        <dbReference type="ARBA" id="ARBA00022989"/>
    </source>
</evidence>
<dbReference type="InterPro" id="IPR026265">
    <property type="entry name" value="LptC"/>
</dbReference>
<keyword evidence="7" id="KW-1185">Reference proteome</keyword>
<evidence type="ECO:0000313" key="7">
    <source>
        <dbReference type="Proteomes" id="UP000323708"/>
    </source>
</evidence>
<dbReference type="PANTHER" id="PTHR37481:SF1">
    <property type="entry name" value="LIPOPOLYSACCHARIDE EXPORT SYSTEM PROTEIN LPTC"/>
    <property type="match status" value="1"/>
</dbReference>
<keyword evidence="3" id="KW-0812">Transmembrane</keyword>
<dbReference type="GO" id="GO:0030288">
    <property type="term" value="C:outer membrane-bounded periplasmic space"/>
    <property type="evidence" value="ECO:0007669"/>
    <property type="project" value="TreeGrafter"/>
</dbReference>
<accession>A0A5B0X0D1</accession>
<evidence type="ECO:0000256" key="5">
    <source>
        <dbReference type="ARBA" id="ARBA00023136"/>
    </source>
</evidence>
<dbReference type="GO" id="GO:0017089">
    <property type="term" value="F:glycolipid transfer activity"/>
    <property type="evidence" value="ECO:0007669"/>
    <property type="project" value="TreeGrafter"/>
</dbReference>
<dbReference type="InterPro" id="IPR052363">
    <property type="entry name" value="LPS_export_LptC"/>
</dbReference>
<reference evidence="6 7" key="1">
    <citation type="submission" date="2019-09" db="EMBL/GenBank/DDBJ databases">
        <authorList>
            <person name="Chen X.-Y."/>
        </authorList>
    </citation>
    <scope>NUCLEOTIDE SEQUENCE [LARGE SCALE GENOMIC DNA]</scope>
    <source>
        <strain evidence="6 7">NY5</strain>
    </source>
</reference>
<evidence type="ECO:0000256" key="2">
    <source>
        <dbReference type="ARBA" id="ARBA00022519"/>
    </source>
</evidence>
<dbReference type="GO" id="GO:0015221">
    <property type="term" value="F:lipopolysaccharide transmembrane transporter activity"/>
    <property type="evidence" value="ECO:0007669"/>
    <property type="project" value="InterPro"/>
</dbReference>
<dbReference type="RefSeq" id="WP_149611065.1">
    <property type="nucleotide sequence ID" value="NZ_VTUX01000003.1"/>
</dbReference>
<dbReference type="InterPro" id="IPR010664">
    <property type="entry name" value="LipoPS_assembly_LptC-rel"/>
</dbReference>
<dbReference type="NCBIfam" id="TIGR04409">
    <property type="entry name" value="LptC_YrbK"/>
    <property type="match status" value="1"/>
</dbReference>
<keyword evidence="1" id="KW-1003">Cell membrane</keyword>
<evidence type="ECO:0000256" key="3">
    <source>
        <dbReference type="ARBA" id="ARBA00022692"/>
    </source>
</evidence>
<evidence type="ECO:0000313" key="6">
    <source>
        <dbReference type="EMBL" id="KAA1192782.1"/>
    </source>
</evidence>
<name>A0A5B0X0D1_9GAMM</name>
<dbReference type="PANTHER" id="PTHR37481">
    <property type="entry name" value="LIPOPOLYSACCHARIDE EXPORT SYSTEM PROTEIN LPTC"/>
    <property type="match status" value="1"/>
</dbReference>
<evidence type="ECO:0000256" key="1">
    <source>
        <dbReference type="ARBA" id="ARBA00022475"/>
    </source>
</evidence>
<dbReference type="Proteomes" id="UP000323708">
    <property type="component" value="Unassembled WGS sequence"/>
</dbReference>
<dbReference type="EMBL" id="VTUX01000003">
    <property type="protein sequence ID" value="KAA1192782.1"/>
    <property type="molecule type" value="Genomic_DNA"/>
</dbReference>